<dbReference type="CDD" id="cd09117">
    <property type="entry name" value="PLDc_Bfil_DEXD_like"/>
    <property type="match status" value="1"/>
</dbReference>
<sequence>MKLVSGTQVKDELHALGPRQVAVAYVGRDWEQFVSTATLREIVVSPTAGSNADAIADLVRALRWENVHFLDELHAKLYIGPSAAAVGSFNLSMNGLSGEALQEAGYVVDAPAALEELGRLYERYKSRAQERYPSQKDKEKQLSRLREINSRLAEALPRTGSQNESRRLADFIPVTDRDFYCCYYESEGADFDVAALQRQQPDKFTAVVDDPASLMARYLPFLEKDDVQAGHWVLMWKAEAGGSIPDKLDVEWMFIHRVFPKGAKDEHHGYTTLAVQWKGARRVGAPPFKLGAAEKTALRKLLASGEFREFLPPQDGRPWSLNKTFQHFKQFVEKLRSMAAEGTGPGRK</sequence>
<reference evidence="1 2" key="1">
    <citation type="submission" date="2019-12" db="EMBL/GenBank/DDBJ databases">
        <authorList>
            <person name="Li C."/>
            <person name="Zhao J."/>
        </authorList>
    </citation>
    <scope>NUCLEOTIDE SEQUENCE [LARGE SCALE GENOMIC DNA]</scope>
    <source>
        <strain evidence="1 2">NEAU-DD11</strain>
    </source>
</reference>
<dbReference type="EMBL" id="WSES01000005">
    <property type="protein sequence ID" value="MVW61862.1"/>
    <property type="molecule type" value="Genomic_DNA"/>
</dbReference>
<keyword evidence="2" id="KW-1185">Reference proteome</keyword>
<comment type="caution">
    <text evidence="1">The sequence shown here is derived from an EMBL/GenBank/DDBJ whole genome shotgun (WGS) entry which is preliminary data.</text>
</comment>
<organism evidence="1 2">
    <name type="scientific">Massilia cellulosiltytica</name>
    <dbReference type="NCBI Taxonomy" id="2683234"/>
    <lineage>
        <taxon>Bacteria</taxon>
        <taxon>Pseudomonadati</taxon>
        <taxon>Pseudomonadota</taxon>
        <taxon>Betaproteobacteria</taxon>
        <taxon>Burkholderiales</taxon>
        <taxon>Oxalobacteraceae</taxon>
        <taxon>Telluria group</taxon>
        <taxon>Massilia</taxon>
    </lineage>
</organism>
<dbReference type="RefSeq" id="WP_160409647.1">
    <property type="nucleotide sequence ID" value="NZ_WSES01000005.1"/>
</dbReference>
<protein>
    <recommendedName>
        <fullName evidence="3">Phospholipase D-like domain-containing protein</fullName>
    </recommendedName>
</protein>
<name>A0A7X3K8U7_9BURK</name>
<evidence type="ECO:0008006" key="3">
    <source>
        <dbReference type="Google" id="ProtNLM"/>
    </source>
</evidence>
<gene>
    <name evidence="1" type="ORF">GPY61_18185</name>
</gene>
<proteinExistence type="predicted"/>
<evidence type="ECO:0000313" key="2">
    <source>
        <dbReference type="Proteomes" id="UP000443353"/>
    </source>
</evidence>
<evidence type="ECO:0000313" key="1">
    <source>
        <dbReference type="EMBL" id="MVW61862.1"/>
    </source>
</evidence>
<accession>A0A7X3K8U7</accession>
<dbReference type="Proteomes" id="UP000443353">
    <property type="component" value="Unassembled WGS sequence"/>
</dbReference>
<dbReference type="AlphaFoldDB" id="A0A7X3K8U7"/>